<reference evidence="2" key="1">
    <citation type="submission" date="2016-12" db="EMBL/GenBank/DDBJ databases">
        <authorList>
            <person name="Gaudriault S."/>
        </authorList>
    </citation>
    <scope>NUCLEOTIDE SEQUENCE [LARGE SCALE GENOMIC DNA]</scope>
    <source>
        <strain evidence="2">HGB1681 (deposited as PTA-6826 in the American Type Culture Collection)</strain>
    </source>
</reference>
<dbReference type="Proteomes" id="UP000196435">
    <property type="component" value="Unassembled WGS sequence"/>
</dbReference>
<dbReference type="EMBL" id="FTLG01000051">
    <property type="protein sequence ID" value="SIP72416.1"/>
    <property type="molecule type" value="Genomic_DNA"/>
</dbReference>
<gene>
    <name evidence="1" type="ORF">XIS1_1440043</name>
</gene>
<organism evidence="1 2">
    <name type="scientific">Xenorhabdus innexi</name>
    <dbReference type="NCBI Taxonomy" id="290109"/>
    <lineage>
        <taxon>Bacteria</taxon>
        <taxon>Pseudomonadati</taxon>
        <taxon>Pseudomonadota</taxon>
        <taxon>Gammaproteobacteria</taxon>
        <taxon>Enterobacterales</taxon>
        <taxon>Morganellaceae</taxon>
        <taxon>Xenorhabdus</taxon>
    </lineage>
</organism>
<evidence type="ECO:0000313" key="2">
    <source>
        <dbReference type="Proteomes" id="UP000196435"/>
    </source>
</evidence>
<sequence length="38" mass="4541">MVALKAIYPSRKYVNLLIVLLKIDMCDVRIMSCVRERW</sequence>
<accession>A0A1N6MU82</accession>
<evidence type="ECO:0000313" key="1">
    <source>
        <dbReference type="EMBL" id="SIP72416.1"/>
    </source>
</evidence>
<protein>
    <submittedName>
        <fullName evidence="1">Uncharacterized protein</fullName>
    </submittedName>
</protein>
<dbReference type="AlphaFoldDB" id="A0A1N6MU82"/>
<name>A0A1N6MU82_9GAMM</name>
<proteinExistence type="predicted"/>